<comment type="caution">
    <text evidence="3">The sequence shown here is derived from an EMBL/GenBank/DDBJ whole genome shotgun (WGS) entry which is preliminary data.</text>
</comment>
<keyword evidence="4" id="KW-1185">Reference proteome</keyword>
<dbReference type="PROSITE" id="PS50125">
    <property type="entry name" value="GUANYLATE_CYCLASE_2"/>
    <property type="match status" value="1"/>
</dbReference>
<organism evidence="3 4">
    <name type="scientific">Seohaeicola nanhaiensis</name>
    <dbReference type="NCBI Taxonomy" id="1387282"/>
    <lineage>
        <taxon>Bacteria</taxon>
        <taxon>Pseudomonadati</taxon>
        <taxon>Pseudomonadota</taxon>
        <taxon>Alphaproteobacteria</taxon>
        <taxon>Rhodobacterales</taxon>
        <taxon>Roseobacteraceae</taxon>
        <taxon>Seohaeicola</taxon>
    </lineage>
</organism>
<dbReference type="Gene3D" id="2.60.200.20">
    <property type="match status" value="1"/>
</dbReference>
<dbReference type="PANTHER" id="PTHR43081">
    <property type="entry name" value="ADENYLATE CYCLASE, TERMINAL-DIFFERENTIATION SPECIFIC-RELATED"/>
    <property type="match status" value="1"/>
</dbReference>
<name>A0ABV9KGV7_9RHOB</name>
<dbReference type="InterPro" id="IPR029787">
    <property type="entry name" value="Nucleotide_cyclase"/>
</dbReference>
<dbReference type="Gene3D" id="3.30.70.1230">
    <property type="entry name" value="Nucleotide cyclase"/>
    <property type="match status" value="1"/>
</dbReference>
<accession>A0ABV9KGV7</accession>
<dbReference type="Pfam" id="PF00211">
    <property type="entry name" value="Guanylate_cyc"/>
    <property type="match status" value="1"/>
</dbReference>
<dbReference type="PANTHER" id="PTHR43081:SF1">
    <property type="entry name" value="ADENYLATE CYCLASE, TERMINAL-DIFFERENTIATION SPECIFIC"/>
    <property type="match status" value="1"/>
</dbReference>
<reference evidence="4" key="1">
    <citation type="journal article" date="2019" name="Int. J. Syst. Evol. Microbiol.">
        <title>The Global Catalogue of Microorganisms (GCM) 10K type strain sequencing project: providing services to taxonomists for standard genome sequencing and annotation.</title>
        <authorList>
            <consortium name="The Broad Institute Genomics Platform"/>
            <consortium name="The Broad Institute Genome Sequencing Center for Infectious Disease"/>
            <person name="Wu L."/>
            <person name="Ma J."/>
        </authorList>
    </citation>
    <scope>NUCLEOTIDE SEQUENCE [LARGE SCALE GENOMIC DNA]</scope>
    <source>
        <strain evidence="4">CGMCC 4.7283</strain>
    </source>
</reference>
<evidence type="ECO:0000313" key="4">
    <source>
        <dbReference type="Proteomes" id="UP001595973"/>
    </source>
</evidence>
<evidence type="ECO:0000259" key="2">
    <source>
        <dbReference type="PROSITE" id="PS50125"/>
    </source>
</evidence>
<dbReference type="EMBL" id="JBHSGI010000009">
    <property type="protein sequence ID" value="MFC4669405.1"/>
    <property type="molecule type" value="Genomic_DNA"/>
</dbReference>
<dbReference type="InterPro" id="IPR001054">
    <property type="entry name" value="A/G_cyclase"/>
</dbReference>
<dbReference type="InterPro" id="IPR008984">
    <property type="entry name" value="SMAD_FHA_dom_sf"/>
</dbReference>
<feature type="domain" description="Guanylate cyclase" evidence="2">
    <location>
        <begin position="5"/>
        <end position="112"/>
    </location>
</feature>
<dbReference type="SUPFAM" id="SSF49879">
    <property type="entry name" value="SMAD/FHA domain"/>
    <property type="match status" value="1"/>
</dbReference>
<dbReference type="Pfam" id="PF00498">
    <property type="entry name" value="FHA"/>
    <property type="match status" value="1"/>
</dbReference>
<evidence type="ECO:0000313" key="3">
    <source>
        <dbReference type="EMBL" id="MFC4669405.1"/>
    </source>
</evidence>
<dbReference type="SMART" id="SM00240">
    <property type="entry name" value="FHA"/>
    <property type="match status" value="1"/>
</dbReference>
<dbReference type="SUPFAM" id="SSF55073">
    <property type="entry name" value="Nucleotide cyclase"/>
    <property type="match status" value="1"/>
</dbReference>
<protein>
    <submittedName>
        <fullName evidence="3">Adenylate/guanylate cyclase domain-containing protein</fullName>
    </submittedName>
</protein>
<gene>
    <name evidence="3" type="ORF">ACFO5X_12640</name>
</gene>
<sequence>MPIACVLISDITGSTQLYDREGGEVAAQYIEQVVTRMREIIATAGGHCVKSKGDDTISFFHHPDYAFEAAWAMVNEEWANDMAVHAGIYSGEVVHQEASIFGSAVNTAARLSSLAKPGEILLGDSCYDDLALPHKRRLVPIGELLLKGKEAPTKVFAASVPSLAATTVVFARNGARARPSHIETVELTFGDRIWQLAEGETLSIGRSADCDIVLDRAWVSRRHGEFSIRQSQLEYADHSSSGSLVLTSDGKELSVHRRATMLSGSGTVVLGPRETADDGCSVGFVAYGMNVRAS</sequence>
<evidence type="ECO:0000259" key="1">
    <source>
        <dbReference type="PROSITE" id="PS50006"/>
    </source>
</evidence>
<dbReference type="CDD" id="cd07302">
    <property type="entry name" value="CHD"/>
    <property type="match status" value="1"/>
</dbReference>
<dbReference type="PROSITE" id="PS50006">
    <property type="entry name" value="FHA_DOMAIN"/>
    <property type="match status" value="1"/>
</dbReference>
<dbReference type="Proteomes" id="UP001595973">
    <property type="component" value="Unassembled WGS sequence"/>
</dbReference>
<dbReference type="InterPro" id="IPR050697">
    <property type="entry name" value="Adenylyl/Guanylyl_Cyclase_3/4"/>
</dbReference>
<dbReference type="RefSeq" id="WP_380717825.1">
    <property type="nucleotide sequence ID" value="NZ_JBHSGI010000009.1"/>
</dbReference>
<dbReference type="InterPro" id="IPR000253">
    <property type="entry name" value="FHA_dom"/>
</dbReference>
<proteinExistence type="predicted"/>
<feature type="domain" description="FHA" evidence="1">
    <location>
        <begin position="202"/>
        <end position="245"/>
    </location>
</feature>